<evidence type="ECO:0000313" key="2">
    <source>
        <dbReference type="Proteomes" id="UP000675881"/>
    </source>
</evidence>
<protein>
    <submittedName>
        <fullName evidence="1">(salmon louse) hypothetical protein</fullName>
    </submittedName>
</protein>
<proteinExistence type="predicted"/>
<gene>
    <name evidence="1" type="ORF">LSAA_10647</name>
</gene>
<reference evidence="1" key="1">
    <citation type="submission" date="2021-02" db="EMBL/GenBank/DDBJ databases">
        <authorList>
            <person name="Bekaert M."/>
        </authorList>
    </citation>
    <scope>NUCLEOTIDE SEQUENCE</scope>
    <source>
        <strain evidence="1">IoA-00</strain>
    </source>
</reference>
<keyword evidence="2" id="KW-1185">Reference proteome</keyword>
<sequence>MPIPRRAPMRNFLLPNPCKIRRPSLGSIAKIIPMTGNFFPRISSYKPQCSQYGNSKKKTQCSGKALKVLSPDTSPTHFLSDLSSLPCEEALQSEILSKCNYLFHRNERYEEEISMAYVGVKGSNGAKTCSPTFEIRVQSLGGDFRPDFANTRCLLAPSTDI</sequence>
<accession>A0A7R8CV93</accession>
<organism evidence="1 2">
    <name type="scientific">Lepeophtheirus salmonis</name>
    <name type="common">Salmon louse</name>
    <name type="synonym">Caligus salmonis</name>
    <dbReference type="NCBI Taxonomy" id="72036"/>
    <lineage>
        <taxon>Eukaryota</taxon>
        <taxon>Metazoa</taxon>
        <taxon>Ecdysozoa</taxon>
        <taxon>Arthropoda</taxon>
        <taxon>Crustacea</taxon>
        <taxon>Multicrustacea</taxon>
        <taxon>Hexanauplia</taxon>
        <taxon>Copepoda</taxon>
        <taxon>Siphonostomatoida</taxon>
        <taxon>Caligidae</taxon>
        <taxon>Lepeophtheirus</taxon>
    </lineage>
</organism>
<dbReference type="EMBL" id="HG994584">
    <property type="protein sequence ID" value="CAF2941885.1"/>
    <property type="molecule type" value="Genomic_DNA"/>
</dbReference>
<dbReference type="Proteomes" id="UP000675881">
    <property type="component" value="Chromosome 5"/>
</dbReference>
<dbReference type="AlphaFoldDB" id="A0A7R8CV93"/>
<evidence type="ECO:0000313" key="1">
    <source>
        <dbReference type="EMBL" id="CAF2941885.1"/>
    </source>
</evidence>
<name>A0A7R8CV93_LEPSM</name>